<dbReference type="PROSITE" id="PS50929">
    <property type="entry name" value="ABC_TM1F"/>
    <property type="match status" value="1"/>
</dbReference>
<evidence type="ECO:0000256" key="7">
    <source>
        <dbReference type="ARBA" id="ARBA00022989"/>
    </source>
</evidence>
<dbReference type="HOGENOM" id="CLU_000604_84_3_11"/>
<evidence type="ECO:0000256" key="10">
    <source>
        <dbReference type="SAM" id="MobiDB-lite"/>
    </source>
</evidence>
<dbReference type="InterPro" id="IPR003593">
    <property type="entry name" value="AAA+_ATPase"/>
</dbReference>
<dbReference type="SUPFAM" id="SSF90123">
    <property type="entry name" value="ABC transporter transmembrane region"/>
    <property type="match status" value="1"/>
</dbReference>
<dbReference type="GO" id="GO:0034040">
    <property type="term" value="F:ATPase-coupled lipid transmembrane transporter activity"/>
    <property type="evidence" value="ECO:0007669"/>
    <property type="project" value="TreeGrafter"/>
</dbReference>
<evidence type="ECO:0000256" key="4">
    <source>
        <dbReference type="ARBA" id="ARBA00022692"/>
    </source>
</evidence>
<feature type="domain" description="ABC transporter" evidence="12">
    <location>
        <begin position="518"/>
        <end position="751"/>
    </location>
</feature>
<dbReference type="Pfam" id="PF00005">
    <property type="entry name" value="ABC_tran"/>
    <property type="match status" value="1"/>
</dbReference>
<dbReference type="Pfam" id="PF00664">
    <property type="entry name" value="ABC_membrane"/>
    <property type="match status" value="1"/>
</dbReference>
<evidence type="ECO:0000313" key="14">
    <source>
        <dbReference type="EMBL" id="BAJ30346.1"/>
    </source>
</evidence>
<evidence type="ECO:0000256" key="1">
    <source>
        <dbReference type="ARBA" id="ARBA00004651"/>
    </source>
</evidence>
<dbReference type="GO" id="GO:0140359">
    <property type="term" value="F:ABC-type transporter activity"/>
    <property type="evidence" value="ECO:0007669"/>
    <property type="project" value="InterPro"/>
</dbReference>
<evidence type="ECO:0000259" key="12">
    <source>
        <dbReference type="PROSITE" id="PS50893"/>
    </source>
</evidence>
<dbReference type="PANTHER" id="PTHR24221:SF654">
    <property type="entry name" value="ATP-BINDING CASSETTE SUB-FAMILY B MEMBER 6"/>
    <property type="match status" value="1"/>
</dbReference>
<keyword evidence="6 14" id="KW-0067">ATP-binding</keyword>
<keyword evidence="7 11" id="KW-1133">Transmembrane helix</keyword>
<dbReference type="KEGG" id="ksk:KSE_45650"/>
<dbReference type="InterPro" id="IPR011527">
    <property type="entry name" value="ABC1_TM_dom"/>
</dbReference>
<feature type="transmembrane region" description="Helical" evidence="11">
    <location>
        <begin position="204"/>
        <end position="228"/>
    </location>
</feature>
<dbReference type="PATRIC" id="fig|452652.3.peg.4549"/>
<comment type="similarity">
    <text evidence="9">Belongs to the ABC transporter superfamily. Lipid exporter (TC 3.A.1.106) family.</text>
</comment>
<evidence type="ECO:0000256" key="5">
    <source>
        <dbReference type="ARBA" id="ARBA00022741"/>
    </source>
</evidence>
<evidence type="ECO:0000256" key="8">
    <source>
        <dbReference type="ARBA" id="ARBA00023136"/>
    </source>
</evidence>
<dbReference type="InterPro" id="IPR039421">
    <property type="entry name" value="Type_1_exporter"/>
</dbReference>
<organism evidence="14 15">
    <name type="scientific">Kitasatospora setae (strain ATCC 33774 / DSM 43861 / JCM 3304 / KCC A-0304 / NBRC 14216 / KM-6054)</name>
    <name type="common">Streptomyces setae</name>
    <dbReference type="NCBI Taxonomy" id="452652"/>
    <lineage>
        <taxon>Bacteria</taxon>
        <taxon>Bacillati</taxon>
        <taxon>Actinomycetota</taxon>
        <taxon>Actinomycetes</taxon>
        <taxon>Kitasatosporales</taxon>
        <taxon>Streptomycetaceae</taxon>
        <taxon>Kitasatospora</taxon>
    </lineage>
</organism>
<feature type="domain" description="ABC transmembrane type-1" evidence="13">
    <location>
        <begin position="205"/>
        <end position="482"/>
    </location>
</feature>
<name>E4NFR6_KITSK</name>
<feature type="region of interest" description="Disordered" evidence="10">
    <location>
        <begin position="46"/>
        <end position="76"/>
    </location>
</feature>
<dbReference type="GO" id="GO:0005886">
    <property type="term" value="C:plasma membrane"/>
    <property type="evidence" value="ECO:0007669"/>
    <property type="project" value="UniProtKB-SubCell"/>
</dbReference>
<comment type="subcellular location">
    <subcellularLocation>
        <location evidence="1">Cell membrane</location>
        <topology evidence="1">Multi-pass membrane protein</topology>
    </subcellularLocation>
</comment>
<keyword evidence="8 11" id="KW-0472">Membrane</keyword>
<dbReference type="STRING" id="452652.KSE_45650"/>
<keyword evidence="15" id="KW-1185">Reference proteome</keyword>
<dbReference type="SMART" id="SM00382">
    <property type="entry name" value="AAA"/>
    <property type="match status" value="1"/>
</dbReference>
<feature type="transmembrane region" description="Helical" evidence="11">
    <location>
        <begin position="240"/>
        <end position="260"/>
    </location>
</feature>
<dbReference type="FunFam" id="3.40.50.300:FF:000299">
    <property type="entry name" value="ABC transporter ATP-binding protein/permease"/>
    <property type="match status" value="1"/>
</dbReference>
<dbReference type="AlphaFoldDB" id="E4NFR6"/>
<dbReference type="InterPro" id="IPR003439">
    <property type="entry name" value="ABC_transporter-like_ATP-bd"/>
</dbReference>
<keyword evidence="5" id="KW-0547">Nucleotide-binding</keyword>
<dbReference type="GO" id="GO:0005524">
    <property type="term" value="F:ATP binding"/>
    <property type="evidence" value="ECO:0007669"/>
    <property type="project" value="UniProtKB-KW"/>
</dbReference>
<keyword evidence="4 11" id="KW-0812">Transmembrane</keyword>
<feature type="compositionally biased region" description="Low complexity" evidence="10">
    <location>
        <begin position="46"/>
        <end position="55"/>
    </location>
</feature>
<dbReference type="RefSeq" id="WP_014137645.1">
    <property type="nucleotide sequence ID" value="NC_016109.1"/>
</dbReference>
<dbReference type="GO" id="GO:0016887">
    <property type="term" value="F:ATP hydrolysis activity"/>
    <property type="evidence" value="ECO:0007669"/>
    <property type="project" value="InterPro"/>
</dbReference>
<feature type="transmembrane region" description="Helical" evidence="11">
    <location>
        <begin position="317"/>
        <end position="338"/>
    </location>
</feature>
<dbReference type="PANTHER" id="PTHR24221">
    <property type="entry name" value="ATP-BINDING CASSETTE SUB-FAMILY B"/>
    <property type="match status" value="1"/>
</dbReference>
<keyword evidence="2" id="KW-0813">Transport</keyword>
<dbReference type="Proteomes" id="UP000007076">
    <property type="component" value="Chromosome"/>
</dbReference>
<accession>E4NFR6</accession>
<dbReference type="Gene3D" id="3.40.50.300">
    <property type="entry name" value="P-loop containing nucleotide triphosphate hydrolases"/>
    <property type="match status" value="1"/>
</dbReference>
<dbReference type="SUPFAM" id="SSF52540">
    <property type="entry name" value="P-loop containing nucleoside triphosphate hydrolases"/>
    <property type="match status" value="1"/>
</dbReference>
<evidence type="ECO:0000256" key="3">
    <source>
        <dbReference type="ARBA" id="ARBA00022475"/>
    </source>
</evidence>
<evidence type="ECO:0000256" key="2">
    <source>
        <dbReference type="ARBA" id="ARBA00022448"/>
    </source>
</evidence>
<gene>
    <name evidence="14" type="ordered locus">KSE_45650</name>
</gene>
<dbReference type="Gene3D" id="1.20.1560.10">
    <property type="entry name" value="ABC transporter type 1, transmembrane domain"/>
    <property type="match status" value="1"/>
</dbReference>
<reference evidence="14 15" key="1">
    <citation type="journal article" date="2010" name="DNA Res.">
        <title>Genome sequence of Kitasatospora setae NBRC 14216T: an evolutionary snapshot of the family Streptomycetaceae.</title>
        <authorList>
            <person name="Ichikawa N."/>
            <person name="Oguchi A."/>
            <person name="Ikeda H."/>
            <person name="Ishikawa J."/>
            <person name="Kitani S."/>
            <person name="Watanabe Y."/>
            <person name="Nakamura S."/>
            <person name="Katano Y."/>
            <person name="Kishi E."/>
            <person name="Sasagawa M."/>
            <person name="Ankai A."/>
            <person name="Fukui S."/>
            <person name="Hashimoto Y."/>
            <person name="Kamata S."/>
            <person name="Otoguro M."/>
            <person name="Tanikawa S."/>
            <person name="Nihira T."/>
            <person name="Horinouchi S."/>
            <person name="Ohnishi Y."/>
            <person name="Hayakawa M."/>
            <person name="Kuzuyama T."/>
            <person name="Arisawa A."/>
            <person name="Nomoto F."/>
            <person name="Miura H."/>
            <person name="Takahashi Y."/>
            <person name="Fujita N."/>
        </authorList>
    </citation>
    <scope>NUCLEOTIDE SEQUENCE [LARGE SCALE GENOMIC DNA]</scope>
    <source>
        <strain evidence="15">ATCC 33774 / DSM 43861 / JCM 3304 / KCC A-0304 / NBRC 14216 / KM-6054</strain>
    </source>
</reference>
<proteinExistence type="inferred from homology"/>
<keyword evidence="3" id="KW-1003">Cell membrane</keyword>
<feature type="transmembrane region" description="Helical" evidence="11">
    <location>
        <begin position="344"/>
        <end position="361"/>
    </location>
</feature>
<dbReference type="PROSITE" id="PS50893">
    <property type="entry name" value="ABC_TRANSPORTER_2"/>
    <property type="match status" value="1"/>
</dbReference>
<dbReference type="InterPro" id="IPR036640">
    <property type="entry name" value="ABC1_TM_sf"/>
</dbReference>
<evidence type="ECO:0000259" key="13">
    <source>
        <dbReference type="PROSITE" id="PS50929"/>
    </source>
</evidence>
<sequence>MSTTTAAAPAGGTRTAAADHERGPATRADATAAANRTALADALAEFGTTGTTGTTARPHASPRRGGAAPTAPRHRADQAREVLRALGVPVPKEVPAGVRDAADPVTALLRRAGVRWRPVTLAGGDEAGTAGPMVAFAAEDGRPIALIPRAGRHRRHDPDSERADARTELSRQALLLYPPLPPGCPTPADLLRFALAVPGARRDLAALSLAGLVSALLGLLVPLSTGVLLPGLLLAERHPVRWLAVLLGSAVVASWLLTLVRNTAAVRLTSRVQHALEPAVWDRLLAQDARFFRDYTTGDLVHRANAVAQARQALSEVLVGAVLGAVFAVTGLTVLLLVDWRLGGLLLLAVLAVTAVLLLLGRRRQEHESLVYEAHGQLQGVLYGLLLGIDKIQTAGREIQAFARWAVPFAGQKRADAAAMRTEALSGALTTALQPLLLAVLLAGATYGPAAEAGHLMAAGVAAGQVALALGQVTHAAAGAYGVAPVLERLRPILAEPAAHAAERAGQLADPGRLKGRLALDDVVFRYPGSALPTLDGVSLRAEPGEFVAVVGPSGAGKSTLIRLLLGFERPESGAVRYDGRELAALDARLVRRQLGSVLQHGRMLRGSLLENLAGADPDTDEERIWRAAALAGIADELRALPMGLGTRVGEDAQGFSGGQVQRLLLARALVRDPAVLLLDEATSALDNATQQRVADAVAGLDRTRLVIAHRLSTIRTADRIYVLDGGRVSAEGTYRELLGTDPLFTRLARFQEM</sequence>
<dbReference type="InterPro" id="IPR027417">
    <property type="entry name" value="P-loop_NTPase"/>
</dbReference>
<evidence type="ECO:0000256" key="6">
    <source>
        <dbReference type="ARBA" id="ARBA00022840"/>
    </source>
</evidence>
<dbReference type="EMBL" id="AP010968">
    <property type="protein sequence ID" value="BAJ30346.1"/>
    <property type="molecule type" value="Genomic_DNA"/>
</dbReference>
<feature type="compositionally biased region" description="Low complexity" evidence="10">
    <location>
        <begin position="1"/>
        <end position="16"/>
    </location>
</feature>
<feature type="region of interest" description="Disordered" evidence="10">
    <location>
        <begin position="1"/>
        <end position="34"/>
    </location>
</feature>
<dbReference type="eggNOG" id="COG2274">
    <property type="taxonomic scope" value="Bacteria"/>
</dbReference>
<protein>
    <submittedName>
        <fullName evidence="14">Putative ABC transporter ATP-binding and permease protein</fullName>
    </submittedName>
</protein>
<feature type="compositionally biased region" description="Low complexity" evidence="10">
    <location>
        <begin position="25"/>
        <end position="34"/>
    </location>
</feature>
<evidence type="ECO:0000256" key="9">
    <source>
        <dbReference type="ARBA" id="ARBA00061644"/>
    </source>
</evidence>
<evidence type="ECO:0000256" key="11">
    <source>
        <dbReference type="SAM" id="Phobius"/>
    </source>
</evidence>
<evidence type="ECO:0000313" key="15">
    <source>
        <dbReference type="Proteomes" id="UP000007076"/>
    </source>
</evidence>